<dbReference type="EMBL" id="BMAW01094247">
    <property type="protein sequence ID" value="GFS64408.1"/>
    <property type="molecule type" value="Genomic_DNA"/>
</dbReference>
<dbReference type="Proteomes" id="UP000887013">
    <property type="component" value="Unassembled WGS sequence"/>
</dbReference>
<evidence type="ECO:0000313" key="2">
    <source>
        <dbReference type="EMBL" id="GFT30263.1"/>
    </source>
</evidence>
<proteinExistence type="predicted"/>
<protein>
    <submittedName>
        <fullName evidence="2">Uncharacterized protein</fullName>
    </submittedName>
</protein>
<reference evidence="2" key="1">
    <citation type="submission" date="2020-08" db="EMBL/GenBank/DDBJ databases">
        <title>Multicomponent nature underlies the extraordinary mechanical properties of spider dragline silk.</title>
        <authorList>
            <person name="Kono N."/>
            <person name="Nakamura H."/>
            <person name="Mori M."/>
            <person name="Yoshida Y."/>
            <person name="Ohtoshi R."/>
            <person name="Malay A.D."/>
            <person name="Moran D.A.P."/>
            <person name="Tomita M."/>
            <person name="Numata K."/>
            <person name="Arakawa K."/>
        </authorList>
    </citation>
    <scope>NUCLEOTIDE SEQUENCE</scope>
</reference>
<accession>A0A8X6NRB9</accession>
<sequence length="151" mass="17175">MIEFIDYSATQFLNRVTTALETTAEVSFIPFPCVRKTCGALKLESNLIPPQGNTTVTETPYKRNDQAASVPVVRSFSVWKMCQALDLPATFVPEQRDTISCKYLHINQSVSIVYSVVVFEMCKALKLKAKLGHQQTKCLQYKYITQLPFKW</sequence>
<dbReference type="EMBL" id="BMAW01107638">
    <property type="protein sequence ID" value="GFT30263.1"/>
    <property type="molecule type" value="Genomic_DNA"/>
</dbReference>
<comment type="caution">
    <text evidence="2">The sequence shown here is derived from an EMBL/GenBank/DDBJ whole genome shotgun (WGS) entry which is preliminary data.</text>
</comment>
<evidence type="ECO:0000313" key="3">
    <source>
        <dbReference type="Proteomes" id="UP000887013"/>
    </source>
</evidence>
<name>A0A8X6NRB9_NEPPI</name>
<gene>
    <name evidence="2" type="ORF">NPIL_313431</name>
    <name evidence="1" type="ORF">NPIL_323681</name>
</gene>
<dbReference type="AlphaFoldDB" id="A0A8X6NRB9"/>
<evidence type="ECO:0000313" key="1">
    <source>
        <dbReference type="EMBL" id="GFS64408.1"/>
    </source>
</evidence>
<organism evidence="2 3">
    <name type="scientific">Nephila pilipes</name>
    <name type="common">Giant wood spider</name>
    <name type="synonym">Nephila maculata</name>
    <dbReference type="NCBI Taxonomy" id="299642"/>
    <lineage>
        <taxon>Eukaryota</taxon>
        <taxon>Metazoa</taxon>
        <taxon>Ecdysozoa</taxon>
        <taxon>Arthropoda</taxon>
        <taxon>Chelicerata</taxon>
        <taxon>Arachnida</taxon>
        <taxon>Araneae</taxon>
        <taxon>Araneomorphae</taxon>
        <taxon>Entelegynae</taxon>
        <taxon>Araneoidea</taxon>
        <taxon>Nephilidae</taxon>
        <taxon>Nephila</taxon>
    </lineage>
</organism>
<keyword evidence="3" id="KW-1185">Reference proteome</keyword>